<comment type="caution">
    <text evidence="1">The sequence shown here is derived from an EMBL/GenBank/DDBJ whole genome shotgun (WGS) entry which is preliminary data.</text>
</comment>
<evidence type="ECO:0000313" key="2">
    <source>
        <dbReference type="Proteomes" id="UP001374584"/>
    </source>
</evidence>
<dbReference type="InterPro" id="IPR053038">
    <property type="entry name" value="RLP_Defense"/>
</dbReference>
<accession>A0AAN9RME7</accession>
<proteinExistence type="predicted"/>
<reference evidence="1 2" key="1">
    <citation type="submission" date="2024-01" db="EMBL/GenBank/DDBJ databases">
        <title>The genomes of 5 underutilized Papilionoideae crops provide insights into root nodulation and disease resistanc.</title>
        <authorList>
            <person name="Jiang F."/>
        </authorList>
    </citation>
    <scope>NUCLEOTIDE SEQUENCE [LARGE SCALE GENOMIC DNA]</scope>
    <source>
        <strain evidence="1">JINMINGXINNONG_FW02</strain>
        <tissue evidence="1">Leaves</tissue>
    </source>
</reference>
<dbReference type="Proteomes" id="UP001374584">
    <property type="component" value="Unassembled WGS sequence"/>
</dbReference>
<dbReference type="InterPro" id="IPR001611">
    <property type="entry name" value="Leu-rich_rpt"/>
</dbReference>
<protein>
    <submittedName>
        <fullName evidence="1">Uncharacterized protein</fullName>
    </submittedName>
</protein>
<evidence type="ECO:0000313" key="1">
    <source>
        <dbReference type="EMBL" id="KAK7377916.1"/>
    </source>
</evidence>
<keyword evidence="2" id="KW-1185">Reference proteome</keyword>
<dbReference type="Pfam" id="PF00560">
    <property type="entry name" value="LRR_1"/>
    <property type="match status" value="2"/>
</dbReference>
<dbReference type="PANTHER" id="PTHR48064:SF1">
    <property type="entry name" value="RECEPTOR-LIKE PROTEIN 51-RELATED"/>
    <property type="match status" value="1"/>
</dbReference>
<dbReference type="InterPro" id="IPR032675">
    <property type="entry name" value="LRR_dom_sf"/>
</dbReference>
<dbReference type="EMBL" id="JAYMYR010000002">
    <property type="protein sequence ID" value="KAK7377916.1"/>
    <property type="molecule type" value="Genomic_DNA"/>
</dbReference>
<gene>
    <name evidence="1" type="ORF">VNO80_03351</name>
</gene>
<sequence length="134" mass="14762">MVSIITPSSLTIKASAPYVLLSHIHSPNLTYIDLSSINLRENIRSSITMLYILQVLILSSNQLKGEIPFSIGDLISLKNLSLDFNSFSGSVLYSLSTIPGGGFKVCLTGYKWFPFTMAKDSGVVLLHNRLARIR</sequence>
<dbReference type="SUPFAM" id="SSF52058">
    <property type="entry name" value="L domain-like"/>
    <property type="match status" value="1"/>
</dbReference>
<dbReference type="PANTHER" id="PTHR48064">
    <property type="entry name" value="OS01G0750400 PROTEIN"/>
    <property type="match status" value="1"/>
</dbReference>
<name>A0AAN9RME7_PHACN</name>
<dbReference type="AlphaFoldDB" id="A0AAN9RME7"/>
<organism evidence="1 2">
    <name type="scientific">Phaseolus coccineus</name>
    <name type="common">Scarlet runner bean</name>
    <name type="synonym">Phaseolus multiflorus</name>
    <dbReference type="NCBI Taxonomy" id="3886"/>
    <lineage>
        <taxon>Eukaryota</taxon>
        <taxon>Viridiplantae</taxon>
        <taxon>Streptophyta</taxon>
        <taxon>Embryophyta</taxon>
        <taxon>Tracheophyta</taxon>
        <taxon>Spermatophyta</taxon>
        <taxon>Magnoliopsida</taxon>
        <taxon>eudicotyledons</taxon>
        <taxon>Gunneridae</taxon>
        <taxon>Pentapetalae</taxon>
        <taxon>rosids</taxon>
        <taxon>fabids</taxon>
        <taxon>Fabales</taxon>
        <taxon>Fabaceae</taxon>
        <taxon>Papilionoideae</taxon>
        <taxon>50 kb inversion clade</taxon>
        <taxon>NPAAA clade</taxon>
        <taxon>indigoferoid/millettioid clade</taxon>
        <taxon>Phaseoleae</taxon>
        <taxon>Phaseolus</taxon>
    </lineage>
</organism>
<dbReference type="Gene3D" id="3.80.10.10">
    <property type="entry name" value="Ribonuclease Inhibitor"/>
    <property type="match status" value="1"/>
</dbReference>